<accession>A0A1J5TDQ4</accession>
<evidence type="ECO:0000256" key="15">
    <source>
        <dbReference type="HAMAP-Rule" id="MF_00325"/>
    </source>
</evidence>
<comment type="catalytic activity">
    <reaction evidence="1 15">
        <text>Exonucleolytic cleavage in the 3'- to 5'-direction to yield nucleoside 5'-phosphates.</text>
        <dbReference type="EC" id="3.1.11.1"/>
    </reaction>
</comment>
<keyword evidence="6 15" id="KW-0235">DNA replication</keyword>
<evidence type="ECO:0000256" key="2">
    <source>
        <dbReference type="ARBA" id="ARBA00006035"/>
    </source>
</evidence>
<dbReference type="AlphaFoldDB" id="A0A1J5TDQ4"/>
<dbReference type="GO" id="GO:0006271">
    <property type="term" value="P:DNA strand elongation involved in DNA replication"/>
    <property type="evidence" value="ECO:0007669"/>
    <property type="project" value="TreeGrafter"/>
</dbReference>
<comment type="subunit">
    <text evidence="3 15">Heterodimer of a large subunit and a small subunit.</text>
</comment>
<dbReference type="InterPro" id="IPR024826">
    <property type="entry name" value="DNA_pol_delta/II_ssu"/>
</dbReference>
<keyword evidence="7 15" id="KW-0540">Nuclease</keyword>
<dbReference type="InterPro" id="IPR029052">
    <property type="entry name" value="Metallo-depent_PP-like"/>
</dbReference>
<evidence type="ECO:0000256" key="14">
    <source>
        <dbReference type="ARBA" id="ARBA00049244"/>
    </source>
</evidence>
<keyword evidence="9 15" id="KW-0269">Exonuclease</keyword>
<reference evidence="17 18" key="1">
    <citation type="submission" date="2016-08" db="EMBL/GenBank/DDBJ databases">
        <title>New Insights into Marine Group III Euryarchaeota, from dark to light.</title>
        <authorList>
            <person name="Haro-Moreno J.M."/>
            <person name="Rodriguez-Valera F."/>
            <person name="Lopez-Garcia P."/>
            <person name="Moreira D."/>
            <person name="Martin-Cuadrado A.B."/>
        </authorList>
    </citation>
    <scope>NUCLEOTIDE SEQUENCE [LARGE SCALE GENOMIC DNA]</scope>
    <source>
        <strain evidence="17">CG-Epi6</strain>
    </source>
</reference>
<evidence type="ECO:0000256" key="3">
    <source>
        <dbReference type="ARBA" id="ARBA00011315"/>
    </source>
</evidence>
<name>A0A1J5TDQ4_9ARCH</name>
<dbReference type="PIRSF" id="PIRSF000803">
    <property type="entry name" value="Arc_Pol2_small"/>
    <property type="match status" value="1"/>
</dbReference>
<feature type="domain" description="DNA polymerase alpha/delta/epsilon subunit B" evidence="16">
    <location>
        <begin position="223"/>
        <end position="425"/>
    </location>
</feature>
<organism evidence="17 18">
    <name type="scientific">Marine Group III euryarchaeote CG-Epi6</name>
    <dbReference type="NCBI Taxonomy" id="1889000"/>
    <lineage>
        <taxon>Archaea</taxon>
        <taxon>Methanobacteriati</taxon>
        <taxon>Thermoplasmatota</taxon>
        <taxon>Thermoplasmata</taxon>
        <taxon>Candidatus Thermoprofundales</taxon>
    </lineage>
</organism>
<dbReference type="GO" id="GO:0008310">
    <property type="term" value="F:single-stranded DNA 3'-5' DNA exonuclease activity"/>
    <property type="evidence" value="ECO:0007669"/>
    <property type="project" value="UniProtKB-EC"/>
</dbReference>
<evidence type="ECO:0000256" key="6">
    <source>
        <dbReference type="ARBA" id="ARBA00022705"/>
    </source>
</evidence>
<dbReference type="EC" id="3.1.11.1" evidence="15"/>
<dbReference type="PANTHER" id="PTHR10416:SF0">
    <property type="entry name" value="DNA POLYMERASE DELTA SUBUNIT 2"/>
    <property type="match status" value="1"/>
</dbReference>
<proteinExistence type="inferred from homology"/>
<evidence type="ECO:0000256" key="10">
    <source>
        <dbReference type="ARBA" id="ARBA00022932"/>
    </source>
</evidence>
<keyword evidence="5 15" id="KW-0548">Nucleotidyltransferase</keyword>
<comment type="catalytic activity">
    <reaction evidence="14 15">
        <text>DNA(n) + a 2'-deoxyribonucleoside 5'-triphosphate = DNA(n+1) + diphosphate</text>
        <dbReference type="Rhea" id="RHEA:22508"/>
        <dbReference type="Rhea" id="RHEA-COMP:17339"/>
        <dbReference type="Rhea" id="RHEA-COMP:17340"/>
        <dbReference type="ChEBI" id="CHEBI:33019"/>
        <dbReference type="ChEBI" id="CHEBI:61560"/>
        <dbReference type="ChEBI" id="CHEBI:173112"/>
        <dbReference type="EC" id="2.7.7.7"/>
    </reaction>
</comment>
<evidence type="ECO:0000313" key="18">
    <source>
        <dbReference type="Proteomes" id="UP000183403"/>
    </source>
</evidence>
<evidence type="ECO:0000256" key="4">
    <source>
        <dbReference type="ARBA" id="ARBA00022679"/>
    </source>
</evidence>
<comment type="function">
    <text evidence="13 15">Possesses two activities: a DNA synthesis (polymerase) and an exonucleolytic activity that degrades single-stranded DNA in the 3' to 5' direction. Has a template-primer preference which is characteristic of a replicative DNA polymerase.</text>
</comment>
<keyword evidence="10 15" id="KW-0239">DNA-directed DNA polymerase</keyword>
<dbReference type="Proteomes" id="UP000183403">
    <property type="component" value="Unassembled WGS sequence"/>
</dbReference>
<dbReference type="GO" id="GO:0003887">
    <property type="term" value="F:DNA-directed DNA polymerase activity"/>
    <property type="evidence" value="ECO:0007669"/>
    <property type="project" value="UniProtKB-UniRule"/>
</dbReference>
<dbReference type="PANTHER" id="PTHR10416">
    <property type="entry name" value="DNA POLYMERASE DELTA SUBUNIT 2"/>
    <property type="match status" value="1"/>
</dbReference>
<keyword evidence="11 15" id="KW-0238">DNA-binding</keyword>
<comment type="caution">
    <text evidence="17">The sequence shown here is derived from an EMBL/GenBank/DDBJ whole genome shotgun (WGS) entry which is preliminary data.</text>
</comment>
<protein>
    <recommendedName>
        <fullName evidence="15">DNA polymerase II small subunit</fullName>
        <shortName evidence="15">Pol II</shortName>
        <ecNumber evidence="15">2.7.7.7</ecNumber>
    </recommendedName>
    <alternativeName>
        <fullName evidence="15">Exodeoxyribonuclease small subunit</fullName>
        <ecNumber evidence="15">3.1.11.1</ecNumber>
    </alternativeName>
</protein>
<sequence>MSVKEKEVIAWLSERKLMPSPELVSHISNHPDGLGLLEKTVTSFTEPKLFLGISDLIEEEKVETPKPIERKKVADIPPVIIERQIQKSMSDGKLESYVSLFNDRFNNLSKLVRRDPSMRDAIRDTTNLSADEENKIIGMVADIQTFNNGRTRVTLEDKSGRINVMLQESGDENLNLLMDEVIGVSGKLSRQGNVLFVNSPIIRPHLGRYREVSRSDEPHIALFISDVHLGSSTFQEREWDKFISWLNGDVDYHKEWIPNPGYLVIAGDAVDGIDSYPGQEADLSITDVWEQYAELSKSVNRIPNEIQTVIMPGNHDAVRLMEPQLPLPDKVIKNFGDNLTFTANPVLLDLAGVKTMCYHGKSLDDLVSLRDLSYEDPMGMMKELLKRRHLAPIYGAKTPLAPEKQDYLLIHDIPDIFVTGHVHSFGVEKFNGVLMINPGTWQSQTDYQKMMGFQPDPCRAVAVNLQTFETQVLDFNF</sequence>
<dbReference type="Gene3D" id="3.60.21.50">
    <property type="match status" value="1"/>
</dbReference>
<evidence type="ECO:0000256" key="12">
    <source>
        <dbReference type="ARBA" id="ARBA00023268"/>
    </source>
</evidence>
<keyword evidence="8 15" id="KW-0378">Hydrolase</keyword>
<dbReference type="Pfam" id="PF04042">
    <property type="entry name" value="DNA_pol_E_B"/>
    <property type="match status" value="1"/>
</dbReference>
<keyword evidence="4 15" id="KW-0808">Transferase</keyword>
<dbReference type="GO" id="GO:0003677">
    <property type="term" value="F:DNA binding"/>
    <property type="evidence" value="ECO:0007669"/>
    <property type="project" value="UniProtKB-UniRule"/>
</dbReference>
<dbReference type="EMBL" id="MIYV01000003">
    <property type="protein sequence ID" value="OIR14453.1"/>
    <property type="molecule type" value="Genomic_DNA"/>
</dbReference>
<dbReference type="InterPro" id="IPR007185">
    <property type="entry name" value="DNA_pol_a/d/e_bsu"/>
</dbReference>
<dbReference type="InterPro" id="IPR011149">
    <property type="entry name" value="Pol2_small_arc"/>
</dbReference>
<dbReference type="SUPFAM" id="SSF56300">
    <property type="entry name" value="Metallo-dependent phosphatases"/>
    <property type="match status" value="1"/>
</dbReference>
<dbReference type="EC" id="2.7.7.7" evidence="15"/>
<keyword evidence="12 15" id="KW-0511">Multifunctional enzyme</keyword>
<dbReference type="NCBIfam" id="NF003118">
    <property type="entry name" value="PRK04036.1-3"/>
    <property type="match status" value="1"/>
</dbReference>
<dbReference type="HAMAP" id="MF_00325">
    <property type="entry name" value="DNApol_II_A_arch"/>
    <property type="match status" value="1"/>
</dbReference>
<dbReference type="GO" id="GO:0006308">
    <property type="term" value="P:DNA catabolic process"/>
    <property type="evidence" value="ECO:0007669"/>
    <property type="project" value="UniProtKB-UniRule"/>
</dbReference>
<evidence type="ECO:0000256" key="1">
    <source>
        <dbReference type="ARBA" id="ARBA00000563"/>
    </source>
</evidence>
<comment type="similarity">
    <text evidence="2 15">Belongs to the DNA polymerase delta/II small subunit family.</text>
</comment>
<evidence type="ECO:0000256" key="5">
    <source>
        <dbReference type="ARBA" id="ARBA00022695"/>
    </source>
</evidence>
<evidence type="ECO:0000256" key="7">
    <source>
        <dbReference type="ARBA" id="ARBA00022722"/>
    </source>
</evidence>
<gene>
    <name evidence="15" type="primary">polB</name>
    <name evidence="17" type="ORF">BEU03_01655</name>
</gene>
<evidence type="ECO:0000313" key="17">
    <source>
        <dbReference type="EMBL" id="OIR14453.1"/>
    </source>
</evidence>
<evidence type="ECO:0000256" key="11">
    <source>
        <dbReference type="ARBA" id="ARBA00023125"/>
    </source>
</evidence>
<evidence type="ECO:0000259" key="16">
    <source>
        <dbReference type="Pfam" id="PF04042"/>
    </source>
</evidence>
<evidence type="ECO:0000256" key="8">
    <source>
        <dbReference type="ARBA" id="ARBA00022801"/>
    </source>
</evidence>
<evidence type="ECO:0000256" key="13">
    <source>
        <dbReference type="ARBA" id="ARBA00024817"/>
    </source>
</evidence>
<evidence type="ECO:0000256" key="9">
    <source>
        <dbReference type="ARBA" id="ARBA00022839"/>
    </source>
</evidence>
<dbReference type="GO" id="GO:0042575">
    <property type="term" value="C:DNA polymerase complex"/>
    <property type="evidence" value="ECO:0007669"/>
    <property type="project" value="TreeGrafter"/>
</dbReference>